<feature type="domain" description="Flagellar basal-body/hook protein C-terminal" evidence="8">
    <location>
        <begin position="606"/>
        <end position="642"/>
    </location>
</feature>
<dbReference type="InterPro" id="IPR049119">
    <property type="entry name" value="FlgK_D2-like"/>
</dbReference>
<feature type="domain" description="Flagellar basal body rod protein N-terminal" evidence="7">
    <location>
        <begin position="9"/>
        <end position="36"/>
    </location>
</feature>
<dbReference type="Pfam" id="PF22638">
    <property type="entry name" value="FlgK_D1"/>
    <property type="match status" value="1"/>
</dbReference>
<dbReference type="AlphaFoldDB" id="A0A0E2YZ08"/>
<dbReference type="PANTHER" id="PTHR30033">
    <property type="entry name" value="FLAGELLAR HOOK-ASSOCIATED PROTEIN 1"/>
    <property type="match status" value="1"/>
</dbReference>
<dbReference type="Pfam" id="PF00460">
    <property type="entry name" value="Flg_bb_rod"/>
    <property type="match status" value="1"/>
</dbReference>
<gene>
    <name evidence="11" type="ORF">IB75_12625</name>
</gene>
<dbReference type="GO" id="GO:0005198">
    <property type="term" value="F:structural molecule activity"/>
    <property type="evidence" value="ECO:0007669"/>
    <property type="project" value="InterPro"/>
</dbReference>
<evidence type="ECO:0000256" key="6">
    <source>
        <dbReference type="ARBA" id="ARBA00023143"/>
    </source>
</evidence>
<reference evidence="11 12" key="1">
    <citation type="submission" date="2014-07" db="EMBL/GenBank/DDBJ databases">
        <title>Comparative analysis of Nitrosococcus oceani genome inventories of strains from Pacific and Atlantic gyres.</title>
        <authorList>
            <person name="Lim C.K."/>
            <person name="Wang L."/>
            <person name="Sayavedra-Soto L.A."/>
            <person name="Klotz M.G."/>
        </authorList>
    </citation>
    <scope>NUCLEOTIDE SEQUENCE [LARGE SCALE GENOMIC DNA]</scope>
    <source>
        <strain evidence="11 12">C-27</strain>
    </source>
</reference>
<dbReference type="SUPFAM" id="SSF64518">
    <property type="entry name" value="Phase 1 flagellin"/>
    <property type="match status" value="1"/>
</dbReference>
<evidence type="ECO:0000259" key="8">
    <source>
        <dbReference type="Pfam" id="PF06429"/>
    </source>
</evidence>
<dbReference type="NCBIfam" id="TIGR02492">
    <property type="entry name" value="flgK_ends"/>
    <property type="match status" value="1"/>
</dbReference>
<evidence type="ECO:0000259" key="10">
    <source>
        <dbReference type="Pfam" id="PF22638"/>
    </source>
</evidence>
<dbReference type="GO" id="GO:0044780">
    <property type="term" value="P:bacterial-type flagellum assembly"/>
    <property type="evidence" value="ECO:0007669"/>
    <property type="project" value="InterPro"/>
</dbReference>
<dbReference type="HOGENOM" id="CLU_012762_0_0_6"/>
<dbReference type="EMBL" id="JPGN01000075">
    <property type="protein sequence ID" value="KFI18628.1"/>
    <property type="molecule type" value="Genomic_DNA"/>
</dbReference>
<organism evidence="11 12">
    <name type="scientific">Nitrosococcus oceani C-27</name>
    <dbReference type="NCBI Taxonomy" id="314279"/>
    <lineage>
        <taxon>Bacteria</taxon>
        <taxon>Pseudomonadati</taxon>
        <taxon>Pseudomonadota</taxon>
        <taxon>Gammaproteobacteria</taxon>
        <taxon>Chromatiales</taxon>
        <taxon>Chromatiaceae</taxon>
        <taxon>Nitrosococcus</taxon>
    </lineage>
</organism>
<dbReference type="PRINTS" id="PR01005">
    <property type="entry name" value="FLGHOOKAP1"/>
</dbReference>
<accession>A0A0E2YZ08</accession>
<evidence type="ECO:0000313" key="12">
    <source>
        <dbReference type="Proteomes" id="UP000028839"/>
    </source>
</evidence>
<dbReference type="PANTHER" id="PTHR30033:SF1">
    <property type="entry name" value="FLAGELLAR HOOK-ASSOCIATED PROTEIN 1"/>
    <property type="match status" value="1"/>
</dbReference>
<feature type="domain" description="Flagellar hook-associated protein 1 D2-like" evidence="9">
    <location>
        <begin position="342"/>
        <end position="419"/>
    </location>
</feature>
<evidence type="ECO:0000256" key="2">
    <source>
        <dbReference type="ARBA" id="ARBA00004613"/>
    </source>
</evidence>
<evidence type="ECO:0000256" key="5">
    <source>
        <dbReference type="ARBA" id="ARBA00022525"/>
    </source>
</evidence>
<dbReference type="InterPro" id="IPR053927">
    <property type="entry name" value="FlgK_helical"/>
</dbReference>
<dbReference type="Proteomes" id="UP000028839">
    <property type="component" value="Unassembled WGS sequence"/>
</dbReference>
<comment type="caution">
    <text evidence="11">The sequence shown here is derived from an EMBL/GenBank/DDBJ whole genome shotgun (WGS) entry which is preliminary data.</text>
</comment>
<dbReference type="GO" id="GO:0009424">
    <property type="term" value="C:bacterial-type flagellum hook"/>
    <property type="evidence" value="ECO:0007669"/>
    <property type="project" value="InterPro"/>
</dbReference>
<feature type="domain" description="Flagellar hook-associated protein FlgK helical" evidence="10">
    <location>
        <begin position="95"/>
        <end position="328"/>
    </location>
</feature>
<protein>
    <recommendedName>
        <fullName evidence="4">Flagellar hook-associated protein 1</fullName>
    </recommendedName>
</protein>
<evidence type="ECO:0000259" key="9">
    <source>
        <dbReference type="Pfam" id="PF21158"/>
    </source>
</evidence>
<name>A0A0E2YZ08_9GAMM</name>
<keyword evidence="6" id="KW-0975">Bacterial flagellum</keyword>
<sequence>MASSDLLGIGASGLLAAQRALATTSHNIANVNTPGFSRQRTELAARLPEFTGQGFIGTGVDVTTVRRAYDSFLTEQARYSTSEYAQSKVFHDLAAQVDNLFADSDTGLSASSQRFFNATQELANDPSSSAARQVLLAEGGAFAARVHSLGDRLGELDEDVNTRLRDTVAEVNTLSSSIAGLNQQIRDLRGQNNNQPPNDLLDQRDQLIQDLSQKAAVTVLPQDDGSLNVFIGKGQSLVTGDHSHSLTTLANPYEASRLEVGYAAKGGVAPISDSIQGGELGALLSFRDEVLSSSRNALGQLAVGVAQSFNEQHRLGVDLQGELGGDFFAAIDSNTAVSLPRADNTGDGVIEIAINDASKLTDSDYRLDRNGAGFTLTRLSDNQAFSLSTFPGSAETVDGLTLNLTSGSINGGDSYLIQPTRAAAQQFGVMLTDSARIAAAGPIRTEANLGNRGTGQVSAAAVTATAGLPLPSNGEVTLTYDAAARQFNVSGGPGGTLDFDPATESNGKEFHLPSVGGLNFTVSGVPADGDTFMLQNNTGGVGDNRNALSLAGLQTKPVFQDGTTTYQEQYGRLVADVGARTRQAEANQDTHKTLLDQAVAAREGVSGVNLEEEAANLIRFQQAFQAAARVISTADTMFQTLLGAVGR</sequence>
<dbReference type="OrthoDB" id="9802553at2"/>
<evidence type="ECO:0000256" key="3">
    <source>
        <dbReference type="ARBA" id="ARBA00009677"/>
    </source>
</evidence>
<evidence type="ECO:0000259" key="7">
    <source>
        <dbReference type="Pfam" id="PF00460"/>
    </source>
</evidence>
<dbReference type="InterPro" id="IPR001444">
    <property type="entry name" value="Flag_bb_rod_N"/>
</dbReference>
<evidence type="ECO:0000256" key="1">
    <source>
        <dbReference type="ARBA" id="ARBA00004365"/>
    </source>
</evidence>
<evidence type="ECO:0000313" key="11">
    <source>
        <dbReference type="EMBL" id="KFI18628.1"/>
    </source>
</evidence>
<comment type="similarity">
    <text evidence="3">Belongs to the flagella basal body rod proteins family.</text>
</comment>
<comment type="subcellular location">
    <subcellularLocation>
        <location evidence="1">Bacterial flagellum</location>
    </subcellularLocation>
    <subcellularLocation>
        <location evidence="2">Secreted</location>
    </subcellularLocation>
</comment>
<dbReference type="Pfam" id="PF21158">
    <property type="entry name" value="flgK_1st_1"/>
    <property type="match status" value="1"/>
</dbReference>
<dbReference type="GO" id="GO:0005576">
    <property type="term" value="C:extracellular region"/>
    <property type="evidence" value="ECO:0007669"/>
    <property type="project" value="UniProtKB-SubCell"/>
</dbReference>
<keyword evidence="11" id="KW-0282">Flagellum</keyword>
<keyword evidence="11" id="KW-0966">Cell projection</keyword>
<evidence type="ECO:0000256" key="4">
    <source>
        <dbReference type="ARBA" id="ARBA00016244"/>
    </source>
</evidence>
<keyword evidence="11" id="KW-0969">Cilium</keyword>
<proteinExistence type="inferred from homology"/>
<dbReference type="InterPro" id="IPR010930">
    <property type="entry name" value="Flg_bb/hook_C_dom"/>
</dbReference>
<dbReference type="InterPro" id="IPR002371">
    <property type="entry name" value="FlgK"/>
</dbReference>
<dbReference type="Pfam" id="PF06429">
    <property type="entry name" value="Flg_bbr_C"/>
    <property type="match status" value="1"/>
</dbReference>
<keyword evidence="5" id="KW-0964">Secreted</keyword>